<proteinExistence type="predicted"/>
<name>A0AAX6EXC9_IRIPA</name>
<dbReference type="EMBL" id="JANAVB010033219">
    <property type="protein sequence ID" value="KAJ6808802.1"/>
    <property type="molecule type" value="Genomic_DNA"/>
</dbReference>
<sequence>MSLRDLKGRHVIRSSVMQSRRSDPVVGEEARAVVISGRRADGGVGAARTSVTPARSAVAHGGALLGTRQCSAERAERREKENV</sequence>
<comment type="caution">
    <text evidence="1">The sequence shown here is derived from an EMBL/GenBank/DDBJ whole genome shotgun (WGS) entry which is preliminary data.</text>
</comment>
<reference evidence="1" key="2">
    <citation type="submission" date="2023-04" db="EMBL/GenBank/DDBJ databases">
        <authorList>
            <person name="Bruccoleri R.E."/>
            <person name="Oakeley E.J."/>
            <person name="Faust A.-M."/>
            <person name="Dessus-Babus S."/>
            <person name="Altorfer M."/>
            <person name="Burckhardt D."/>
            <person name="Oertli M."/>
            <person name="Naumann U."/>
            <person name="Petersen F."/>
            <person name="Wong J."/>
        </authorList>
    </citation>
    <scope>NUCLEOTIDE SEQUENCE</scope>
    <source>
        <strain evidence="1">GSM-AAB239-AS_SAM_17_03QT</strain>
        <tissue evidence="1">Leaf</tissue>
    </source>
</reference>
<reference evidence="1" key="1">
    <citation type="journal article" date="2023" name="GigaByte">
        <title>Genome assembly of the bearded iris, Iris pallida Lam.</title>
        <authorList>
            <person name="Bruccoleri R.E."/>
            <person name="Oakeley E.J."/>
            <person name="Faust A.M.E."/>
            <person name="Altorfer M."/>
            <person name="Dessus-Babus S."/>
            <person name="Burckhardt D."/>
            <person name="Oertli M."/>
            <person name="Naumann U."/>
            <person name="Petersen F."/>
            <person name="Wong J."/>
        </authorList>
    </citation>
    <scope>NUCLEOTIDE SEQUENCE</scope>
    <source>
        <strain evidence="1">GSM-AAB239-AS_SAM_17_03QT</strain>
    </source>
</reference>
<accession>A0AAX6EXC9</accession>
<evidence type="ECO:0000313" key="2">
    <source>
        <dbReference type="Proteomes" id="UP001140949"/>
    </source>
</evidence>
<evidence type="ECO:0000313" key="1">
    <source>
        <dbReference type="EMBL" id="KAJ6808802.1"/>
    </source>
</evidence>
<dbReference type="Proteomes" id="UP001140949">
    <property type="component" value="Unassembled WGS sequence"/>
</dbReference>
<gene>
    <name evidence="1" type="ORF">M6B38_165685</name>
</gene>
<protein>
    <submittedName>
        <fullName evidence="1">Serine/arginine-rich splicing factor SR45-like</fullName>
    </submittedName>
</protein>
<organism evidence="1 2">
    <name type="scientific">Iris pallida</name>
    <name type="common">Sweet iris</name>
    <dbReference type="NCBI Taxonomy" id="29817"/>
    <lineage>
        <taxon>Eukaryota</taxon>
        <taxon>Viridiplantae</taxon>
        <taxon>Streptophyta</taxon>
        <taxon>Embryophyta</taxon>
        <taxon>Tracheophyta</taxon>
        <taxon>Spermatophyta</taxon>
        <taxon>Magnoliopsida</taxon>
        <taxon>Liliopsida</taxon>
        <taxon>Asparagales</taxon>
        <taxon>Iridaceae</taxon>
        <taxon>Iridoideae</taxon>
        <taxon>Irideae</taxon>
        <taxon>Iris</taxon>
    </lineage>
</organism>
<dbReference type="AlphaFoldDB" id="A0AAX6EXC9"/>
<keyword evidence="2" id="KW-1185">Reference proteome</keyword>